<feature type="transmembrane region" description="Helical" evidence="7">
    <location>
        <begin position="296"/>
        <end position="315"/>
    </location>
</feature>
<dbReference type="Pfam" id="PF13440">
    <property type="entry name" value="Polysacc_synt_3"/>
    <property type="match status" value="1"/>
</dbReference>
<feature type="transmembrane region" description="Helical" evidence="7">
    <location>
        <begin position="221"/>
        <end position="240"/>
    </location>
</feature>
<dbReference type="AlphaFoldDB" id="A0A139SVY4"/>
<accession>A0A139SVY4</accession>
<proteinExistence type="inferred from homology"/>
<keyword evidence="3" id="KW-1003">Cell membrane</keyword>
<protein>
    <recommendedName>
        <fullName evidence="10">Polysaccharide biosynthesis protein</fullName>
    </recommendedName>
</protein>
<feature type="transmembrane region" description="Helical" evidence="7">
    <location>
        <begin position="364"/>
        <end position="381"/>
    </location>
</feature>
<feature type="transmembrane region" description="Helical" evidence="7">
    <location>
        <begin position="113"/>
        <end position="134"/>
    </location>
</feature>
<sequence>MTHSSYWKKIVGVFSGTAIAQAILLLGSLIIARIYAPDSFGVFATWLGISQIVTVGITYRLESAFGLEADGKTRTELVAVTVAMVLLTGGVLSMLLAVLAWGIGTLSNQIPAILLWLLIPQSVGMALSLVWESWAANNGDIKKLSIIRICQACFIMLMQIAAGVFYPDAASLAAAQTLAVWFSVLLCVTMMPLRSAMSAVNSSVMLRLMGHYWKKYRRFPLLALPADLINTAAAQMPVILIGSRFGAEIAGYYALATRMMGAPVALLGGAVRDVFKRAANEEFRALGHCRSIYQRTFWVLLGLSLAMVAFVIPFAEKVFSLVFGQQWALAGIMATWLIPRYALGFMASPLSYTFYVVQKQNIDLVWQVGLFTMTMLTLLIFDSYRNALLYYSGGYALMYMLYLGLSWRYCQQPVQRK</sequence>
<name>A0A139SVY4_9GAMM</name>
<feature type="transmembrane region" description="Helical" evidence="7">
    <location>
        <begin position="178"/>
        <end position="200"/>
    </location>
</feature>
<feature type="transmembrane region" description="Helical" evidence="7">
    <location>
        <begin position="327"/>
        <end position="352"/>
    </location>
</feature>
<dbReference type="OrthoDB" id="3831435at2"/>
<dbReference type="RefSeq" id="WP_068388780.1">
    <property type="nucleotide sequence ID" value="NZ_LSZO01000108.1"/>
</dbReference>
<feature type="transmembrane region" description="Helical" evidence="7">
    <location>
        <begin position="146"/>
        <end position="166"/>
    </location>
</feature>
<feature type="transmembrane region" description="Helical" evidence="7">
    <location>
        <begin position="77"/>
        <end position="101"/>
    </location>
</feature>
<evidence type="ECO:0000256" key="1">
    <source>
        <dbReference type="ARBA" id="ARBA00004651"/>
    </source>
</evidence>
<evidence type="ECO:0000313" key="8">
    <source>
        <dbReference type="EMBL" id="KXU38664.1"/>
    </source>
</evidence>
<evidence type="ECO:0000256" key="2">
    <source>
        <dbReference type="ARBA" id="ARBA00007430"/>
    </source>
</evidence>
<organism evidence="8 9">
    <name type="scientific">Ventosimonas gracilis</name>
    <dbReference type="NCBI Taxonomy" id="1680762"/>
    <lineage>
        <taxon>Bacteria</taxon>
        <taxon>Pseudomonadati</taxon>
        <taxon>Pseudomonadota</taxon>
        <taxon>Gammaproteobacteria</taxon>
        <taxon>Pseudomonadales</taxon>
        <taxon>Ventosimonadaceae</taxon>
        <taxon>Ventosimonas</taxon>
    </lineage>
</organism>
<keyword evidence="6 7" id="KW-0472">Membrane</keyword>
<evidence type="ECO:0000256" key="6">
    <source>
        <dbReference type="ARBA" id="ARBA00023136"/>
    </source>
</evidence>
<dbReference type="EMBL" id="LSZO01000108">
    <property type="protein sequence ID" value="KXU38664.1"/>
    <property type="molecule type" value="Genomic_DNA"/>
</dbReference>
<dbReference type="PANTHER" id="PTHR30250:SF10">
    <property type="entry name" value="LIPOPOLYSACCHARIDE BIOSYNTHESIS PROTEIN WZXC"/>
    <property type="match status" value="1"/>
</dbReference>
<comment type="caution">
    <text evidence="8">The sequence shown here is derived from an EMBL/GenBank/DDBJ whole genome shotgun (WGS) entry which is preliminary data.</text>
</comment>
<evidence type="ECO:0000256" key="4">
    <source>
        <dbReference type="ARBA" id="ARBA00022692"/>
    </source>
</evidence>
<dbReference type="GO" id="GO:0005886">
    <property type="term" value="C:plasma membrane"/>
    <property type="evidence" value="ECO:0007669"/>
    <property type="project" value="UniProtKB-SubCell"/>
</dbReference>
<keyword evidence="4 7" id="KW-0812">Transmembrane</keyword>
<comment type="subcellular location">
    <subcellularLocation>
        <location evidence="1">Cell membrane</location>
        <topology evidence="1">Multi-pass membrane protein</topology>
    </subcellularLocation>
</comment>
<feature type="transmembrane region" description="Helical" evidence="7">
    <location>
        <begin position="252"/>
        <end position="275"/>
    </location>
</feature>
<evidence type="ECO:0000256" key="7">
    <source>
        <dbReference type="SAM" id="Phobius"/>
    </source>
</evidence>
<dbReference type="Proteomes" id="UP000072660">
    <property type="component" value="Unassembled WGS sequence"/>
</dbReference>
<evidence type="ECO:0000256" key="3">
    <source>
        <dbReference type="ARBA" id="ARBA00022475"/>
    </source>
</evidence>
<evidence type="ECO:0000313" key="9">
    <source>
        <dbReference type="Proteomes" id="UP000072660"/>
    </source>
</evidence>
<feature type="transmembrane region" description="Helical" evidence="7">
    <location>
        <begin position="42"/>
        <end position="61"/>
    </location>
</feature>
<keyword evidence="9" id="KW-1185">Reference proteome</keyword>
<evidence type="ECO:0008006" key="10">
    <source>
        <dbReference type="Google" id="ProtNLM"/>
    </source>
</evidence>
<gene>
    <name evidence="8" type="ORF">AXE65_12525</name>
</gene>
<feature type="transmembrane region" description="Helical" evidence="7">
    <location>
        <begin position="12"/>
        <end position="36"/>
    </location>
</feature>
<dbReference type="InterPro" id="IPR050833">
    <property type="entry name" value="Poly_Biosynth_Transport"/>
</dbReference>
<comment type="similarity">
    <text evidence="2">Belongs to the polysaccharide synthase family.</text>
</comment>
<reference evidence="8 9" key="1">
    <citation type="submission" date="2016-02" db="EMBL/GenBank/DDBJ databases">
        <authorList>
            <person name="Wen L."/>
            <person name="He K."/>
            <person name="Yang H."/>
        </authorList>
    </citation>
    <scope>NUCLEOTIDE SEQUENCE [LARGE SCALE GENOMIC DNA]</scope>
    <source>
        <strain evidence="8 9">CV58</strain>
    </source>
</reference>
<feature type="transmembrane region" description="Helical" evidence="7">
    <location>
        <begin position="387"/>
        <end position="407"/>
    </location>
</feature>
<dbReference type="PANTHER" id="PTHR30250">
    <property type="entry name" value="PST FAMILY PREDICTED COLANIC ACID TRANSPORTER"/>
    <property type="match status" value="1"/>
</dbReference>
<evidence type="ECO:0000256" key="5">
    <source>
        <dbReference type="ARBA" id="ARBA00022989"/>
    </source>
</evidence>
<keyword evidence="5 7" id="KW-1133">Transmembrane helix</keyword>